<accession>A0A7H1QD67</accession>
<geneLocation type="plasmid" evidence="2 3">
    <name>pSGRIFU1</name>
</geneLocation>
<dbReference type="Proteomes" id="UP000516422">
    <property type="component" value="Plasmid pSGRIFU1"/>
</dbReference>
<dbReference type="KEGG" id="sgf:HEP81_08019"/>
<dbReference type="AlphaFoldDB" id="A0A7H1QD67"/>
<evidence type="ECO:0000256" key="1">
    <source>
        <dbReference type="SAM" id="SignalP"/>
    </source>
</evidence>
<dbReference type="RefSeq" id="WP_037664442.1">
    <property type="nucleotide sequence ID" value="NZ_CP051007.1"/>
</dbReference>
<feature type="signal peptide" evidence="1">
    <location>
        <begin position="1"/>
        <end position="27"/>
    </location>
</feature>
<proteinExistence type="predicted"/>
<protein>
    <submittedName>
        <fullName evidence="2">Uncharacterized protein</fullName>
    </submittedName>
</protein>
<gene>
    <name evidence="2" type="ORF">HEP81_08019</name>
</gene>
<evidence type="ECO:0000313" key="2">
    <source>
        <dbReference type="EMBL" id="QNT98247.1"/>
    </source>
</evidence>
<keyword evidence="2" id="KW-0614">Plasmid</keyword>
<sequence>MRRLATALGVLGASVALTLGATQSASAANGVLIFNGGRWENPTGCHASNWPGDPATIVNATDSIAYVYSDLACKDLVDILLPTYVRTVPHAWSVAFY</sequence>
<evidence type="ECO:0000313" key="3">
    <source>
        <dbReference type="Proteomes" id="UP000516422"/>
    </source>
</evidence>
<keyword evidence="1" id="KW-0732">Signal</keyword>
<organism evidence="2 3">
    <name type="scientific">Streptomyces griseofuscus</name>
    <dbReference type="NCBI Taxonomy" id="146922"/>
    <lineage>
        <taxon>Bacteria</taxon>
        <taxon>Bacillati</taxon>
        <taxon>Actinomycetota</taxon>
        <taxon>Actinomycetes</taxon>
        <taxon>Kitasatosporales</taxon>
        <taxon>Streptomycetaceae</taxon>
        <taxon>Streptomyces</taxon>
    </lineage>
</organism>
<feature type="chain" id="PRO_5028826772" evidence="1">
    <location>
        <begin position="28"/>
        <end position="97"/>
    </location>
</feature>
<dbReference type="GeneID" id="91467501"/>
<reference evidence="2 3" key="1">
    <citation type="submission" date="2020-04" db="EMBL/GenBank/DDBJ databases">
        <title>Characterization and engineering of Streptomyces griseofuscus DSM40191 as a potential heterologous host for expression of BGCs.</title>
        <authorList>
            <person name="Gren T."/>
            <person name="Whitford C.M."/>
            <person name="Mohite O.S."/>
            <person name="Joergensen T.S."/>
            <person name="Nielsen J.B."/>
            <person name="Lee S.Y."/>
            <person name="Weber T."/>
        </authorList>
    </citation>
    <scope>NUCLEOTIDE SEQUENCE [LARGE SCALE GENOMIC DNA]</scope>
    <source>
        <strain evidence="2 3">DSM 40191</strain>
        <plasmid evidence="2 3">pSGRIFU1</plasmid>
    </source>
</reference>
<name>A0A7H1QD67_9ACTN</name>
<dbReference type="EMBL" id="CP051007">
    <property type="protein sequence ID" value="QNT98247.1"/>
    <property type="molecule type" value="Genomic_DNA"/>
</dbReference>